<reference evidence="5 6" key="1">
    <citation type="submission" date="2017-05" db="EMBL/GenBank/DDBJ databases">
        <authorList>
            <person name="Varghese N."/>
            <person name="Submissions S."/>
        </authorList>
    </citation>
    <scope>NUCLEOTIDE SEQUENCE [LARGE SCALE GENOMIC DNA]</scope>
    <source>
        <strain evidence="5 6">DSM 27040</strain>
    </source>
</reference>
<dbReference type="InterPro" id="IPR000683">
    <property type="entry name" value="Gfo/Idh/MocA-like_OxRdtase_N"/>
</dbReference>
<dbReference type="PANTHER" id="PTHR22604">
    <property type="entry name" value="OXIDOREDUCTASES"/>
    <property type="match status" value="1"/>
</dbReference>
<dbReference type="AlphaFoldDB" id="A0A521CMN1"/>
<dbReference type="InterPro" id="IPR036291">
    <property type="entry name" value="NAD(P)-bd_dom_sf"/>
</dbReference>
<dbReference type="RefSeq" id="WP_142532996.1">
    <property type="nucleotide sequence ID" value="NZ_FXTB01000003.1"/>
</dbReference>
<dbReference type="SUPFAM" id="SSF51735">
    <property type="entry name" value="NAD(P)-binding Rossmann-fold domains"/>
    <property type="match status" value="1"/>
</dbReference>
<gene>
    <name evidence="5" type="ORF">SAMN06265379_103302</name>
</gene>
<evidence type="ECO:0000259" key="4">
    <source>
        <dbReference type="Pfam" id="PF22725"/>
    </source>
</evidence>
<dbReference type="OrthoDB" id="9795543at2"/>
<sequence>MNRLKIGVLSVSNHLLKRIVLPLKNTKYCKIYGIASRNPKKAEAFAQKFDIEKVYADYQELIEDPIIDFVYIPLPNHLHLEWVVKAAEAGKHILCEKPIALNAQEAMQCIEAAQKNKVQLMEAFMYKFHPLWIYAKEVITTNQIGRIMYIHTSFAYHNPAPDNIRNIKEFGGGALMDIGCYAISSSRFLLDAEPQRVMAIHQQHPEFKTDTLGSAIMDYDGRHASYTVSTLSQANQGVDIVGSSGRIRIPVPFNTYVDTPSEIIINTAQGERSVSFAVCDQYGLMFDAFSECLIKKMPLPIEPTDVLNNMKVIDAVFKSAQSQQWERL</sequence>
<feature type="domain" description="GFO/IDH/MocA-like oxidoreductase" evidence="4">
    <location>
        <begin position="134"/>
        <end position="248"/>
    </location>
</feature>
<dbReference type="InterPro" id="IPR055170">
    <property type="entry name" value="GFO_IDH_MocA-like_dom"/>
</dbReference>
<dbReference type="GO" id="GO:0000166">
    <property type="term" value="F:nucleotide binding"/>
    <property type="evidence" value="ECO:0007669"/>
    <property type="project" value="InterPro"/>
</dbReference>
<comment type="similarity">
    <text evidence="1">Belongs to the Gfo/Idh/MocA family.</text>
</comment>
<keyword evidence="6" id="KW-1185">Reference proteome</keyword>
<proteinExistence type="inferred from homology"/>
<dbReference type="PANTHER" id="PTHR22604:SF105">
    <property type="entry name" value="TRANS-1,2-DIHYDROBENZENE-1,2-DIOL DEHYDROGENASE"/>
    <property type="match status" value="1"/>
</dbReference>
<dbReference type="Pfam" id="PF22725">
    <property type="entry name" value="GFO_IDH_MocA_C3"/>
    <property type="match status" value="1"/>
</dbReference>
<feature type="domain" description="Gfo/Idh/MocA-like oxidoreductase N-terminal" evidence="3">
    <location>
        <begin position="22"/>
        <end position="123"/>
    </location>
</feature>
<name>A0A521CMN1_SACCC</name>
<dbReference type="Proteomes" id="UP000319040">
    <property type="component" value="Unassembled WGS sequence"/>
</dbReference>
<dbReference type="Gene3D" id="3.30.360.10">
    <property type="entry name" value="Dihydrodipicolinate Reductase, domain 2"/>
    <property type="match status" value="1"/>
</dbReference>
<accession>A0A521CMN1</accession>
<dbReference type="InterPro" id="IPR050984">
    <property type="entry name" value="Gfo/Idh/MocA_domain"/>
</dbReference>
<organism evidence="5 6">
    <name type="scientific">Saccharicrinis carchari</name>
    <dbReference type="NCBI Taxonomy" id="1168039"/>
    <lineage>
        <taxon>Bacteria</taxon>
        <taxon>Pseudomonadati</taxon>
        <taxon>Bacteroidota</taxon>
        <taxon>Bacteroidia</taxon>
        <taxon>Marinilabiliales</taxon>
        <taxon>Marinilabiliaceae</taxon>
        <taxon>Saccharicrinis</taxon>
    </lineage>
</organism>
<dbReference type="Gene3D" id="3.40.50.720">
    <property type="entry name" value="NAD(P)-binding Rossmann-like Domain"/>
    <property type="match status" value="1"/>
</dbReference>
<dbReference type="Pfam" id="PF01408">
    <property type="entry name" value="GFO_IDH_MocA"/>
    <property type="match status" value="1"/>
</dbReference>
<evidence type="ECO:0000313" key="6">
    <source>
        <dbReference type="Proteomes" id="UP000319040"/>
    </source>
</evidence>
<dbReference type="EMBL" id="FXTB01000003">
    <property type="protein sequence ID" value="SMO60694.1"/>
    <property type="molecule type" value="Genomic_DNA"/>
</dbReference>
<evidence type="ECO:0000256" key="2">
    <source>
        <dbReference type="ARBA" id="ARBA00023002"/>
    </source>
</evidence>
<evidence type="ECO:0000256" key="1">
    <source>
        <dbReference type="ARBA" id="ARBA00010928"/>
    </source>
</evidence>
<protein>
    <submittedName>
        <fullName evidence="5">Predicted dehydrogenase</fullName>
    </submittedName>
</protein>
<keyword evidence="2" id="KW-0560">Oxidoreductase</keyword>
<dbReference type="SUPFAM" id="SSF55347">
    <property type="entry name" value="Glyceraldehyde-3-phosphate dehydrogenase-like, C-terminal domain"/>
    <property type="match status" value="1"/>
</dbReference>
<evidence type="ECO:0000313" key="5">
    <source>
        <dbReference type="EMBL" id="SMO60694.1"/>
    </source>
</evidence>
<evidence type="ECO:0000259" key="3">
    <source>
        <dbReference type="Pfam" id="PF01408"/>
    </source>
</evidence>
<dbReference type="GO" id="GO:0016491">
    <property type="term" value="F:oxidoreductase activity"/>
    <property type="evidence" value="ECO:0007669"/>
    <property type="project" value="UniProtKB-KW"/>
</dbReference>